<evidence type="ECO:0000313" key="10">
    <source>
        <dbReference type="EMBL" id="MBA8928862.1"/>
    </source>
</evidence>
<feature type="signal peptide" evidence="8">
    <location>
        <begin position="1"/>
        <end position="21"/>
    </location>
</feature>
<evidence type="ECO:0000259" key="9">
    <source>
        <dbReference type="PROSITE" id="PS51704"/>
    </source>
</evidence>
<feature type="chain" id="PRO_5046820665" description="glycerophosphodiester phosphodiesterase" evidence="8">
    <location>
        <begin position="22"/>
        <end position="380"/>
    </location>
</feature>
<comment type="catalytic activity">
    <reaction evidence="6">
        <text>a sn-glycero-3-phosphodiester + H2O = an alcohol + sn-glycerol 3-phosphate + H(+)</text>
        <dbReference type="Rhea" id="RHEA:12969"/>
        <dbReference type="ChEBI" id="CHEBI:15377"/>
        <dbReference type="ChEBI" id="CHEBI:15378"/>
        <dbReference type="ChEBI" id="CHEBI:30879"/>
        <dbReference type="ChEBI" id="CHEBI:57597"/>
        <dbReference type="ChEBI" id="CHEBI:83408"/>
        <dbReference type="EC" id="3.1.4.46"/>
    </reaction>
</comment>
<keyword evidence="4" id="KW-0319">Glycerol metabolism</keyword>
<dbReference type="SUPFAM" id="SSF51695">
    <property type="entry name" value="PLC-like phosphodiesterases"/>
    <property type="match status" value="1"/>
</dbReference>
<dbReference type="GO" id="GO:0008889">
    <property type="term" value="F:glycerophosphodiester phosphodiesterase activity"/>
    <property type="evidence" value="ECO:0007669"/>
    <property type="project" value="UniProtKB-EC"/>
</dbReference>
<dbReference type="CDD" id="cd08602">
    <property type="entry name" value="GDPD_ScGlpQ1_like"/>
    <property type="match status" value="1"/>
</dbReference>
<dbReference type="InterPro" id="IPR017946">
    <property type="entry name" value="PLC-like_Pdiesterase_TIM-brl"/>
</dbReference>
<evidence type="ECO:0000256" key="7">
    <source>
        <dbReference type="SAM" id="MobiDB-lite"/>
    </source>
</evidence>
<keyword evidence="11" id="KW-1185">Reference proteome</keyword>
<dbReference type="Gene3D" id="3.20.20.190">
    <property type="entry name" value="Phosphatidylinositol (PI) phosphodiesterase"/>
    <property type="match status" value="1"/>
</dbReference>
<dbReference type="PANTHER" id="PTHR43620:SF7">
    <property type="entry name" value="GLYCEROPHOSPHODIESTER PHOSPHODIESTERASE GDPD5-RELATED"/>
    <property type="match status" value="1"/>
</dbReference>
<dbReference type="EC" id="3.1.4.46" evidence="2"/>
<evidence type="ECO:0000256" key="3">
    <source>
        <dbReference type="ARBA" id="ARBA00022729"/>
    </source>
</evidence>
<evidence type="ECO:0000256" key="6">
    <source>
        <dbReference type="ARBA" id="ARBA00047512"/>
    </source>
</evidence>
<feature type="region of interest" description="Disordered" evidence="7">
    <location>
        <begin position="27"/>
        <end position="55"/>
    </location>
</feature>
<evidence type="ECO:0000256" key="4">
    <source>
        <dbReference type="ARBA" id="ARBA00022798"/>
    </source>
</evidence>
<sequence length="380" mass="41527">MTRTRMAGIVLSVLAITAVTALPSASAVPDGAAKDGAATAEQQAQRGPLVIGHRGASGYRPEHTLASYELAARMGADYVEPDLVSTKDGVLVARHEPEIGGTTDVARHPEFAARKTTKLLDGVPTTGWFAEDFTLAELKTLRAVERIPAVRQHNTVYNGRYQIPTFQEIIDLVRRLDRELHRDIGIYPETKHPTYFRKAGLELEPKLVEALNRNGLNRPGAKVFVQSFEVGNLKQLHRQLRVPLIQLTSATGKPFDFVESGDPRGYAEITSAAGLREVATYAQGIGPDKNQVIPRDATDHLGQPTSLVRDAHAACLKVHPYTFRPENTFLPADFRSSANPADYGNLFGEIEAYLKAGVDGFFTDTADIGVTARTEYQQQG</sequence>
<gene>
    <name evidence="10" type="ORF">BC739_006079</name>
</gene>
<protein>
    <recommendedName>
        <fullName evidence="2">glycerophosphodiester phosphodiesterase</fullName>
        <ecNumber evidence="2">3.1.4.46</ecNumber>
    </recommendedName>
</protein>
<evidence type="ECO:0000256" key="2">
    <source>
        <dbReference type="ARBA" id="ARBA00012247"/>
    </source>
</evidence>
<feature type="domain" description="GP-PDE" evidence="9">
    <location>
        <begin position="48"/>
        <end position="373"/>
    </location>
</feature>
<keyword evidence="3 8" id="KW-0732">Signal</keyword>
<dbReference type="Pfam" id="PF03009">
    <property type="entry name" value="GDPD"/>
    <property type="match status" value="1"/>
</dbReference>
<proteinExistence type="inferred from homology"/>
<name>A0ABR6BPP4_9PSEU</name>
<comment type="caution">
    <text evidence="10">The sequence shown here is derived from an EMBL/GenBank/DDBJ whole genome shotgun (WGS) entry which is preliminary data.</text>
</comment>
<reference evidence="10 11" key="1">
    <citation type="submission" date="2020-08" db="EMBL/GenBank/DDBJ databases">
        <title>Genomic Encyclopedia of Archaeal and Bacterial Type Strains, Phase II (KMG-II): from individual species to whole genera.</title>
        <authorList>
            <person name="Goeker M."/>
        </authorList>
    </citation>
    <scope>NUCLEOTIDE SEQUENCE [LARGE SCALE GENOMIC DNA]</scope>
    <source>
        <strain evidence="10 11">DSM 43850</strain>
    </source>
</reference>
<evidence type="ECO:0000256" key="1">
    <source>
        <dbReference type="ARBA" id="ARBA00007277"/>
    </source>
</evidence>
<dbReference type="PANTHER" id="PTHR43620">
    <property type="entry name" value="GLYCEROPHOSPHORYL DIESTER PHOSPHODIESTERASE"/>
    <property type="match status" value="1"/>
</dbReference>
<evidence type="ECO:0000313" key="11">
    <source>
        <dbReference type="Proteomes" id="UP000517916"/>
    </source>
</evidence>
<dbReference type="InterPro" id="IPR030395">
    <property type="entry name" value="GP_PDE_dom"/>
</dbReference>
<evidence type="ECO:0000256" key="5">
    <source>
        <dbReference type="ARBA" id="ARBA00022801"/>
    </source>
</evidence>
<comment type="similarity">
    <text evidence="1">Belongs to the glycerophosphoryl diester phosphodiesterase family.</text>
</comment>
<evidence type="ECO:0000256" key="8">
    <source>
        <dbReference type="SAM" id="SignalP"/>
    </source>
</evidence>
<dbReference type="PROSITE" id="PS51704">
    <property type="entry name" value="GP_PDE"/>
    <property type="match status" value="1"/>
</dbReference>
<dbReference type="RefSeq" id="WP_025356094.1">
    <property type="nucleotide sequence ID" value="NZ_BAAABQ010000016.1"/>
</dbReference>
<accession>A0ABR6BPP4</accession>
<keyword evidence="5 10" id="KW-0378">Hydrolase</keyword>
<organism evidence="10 11">
    <name type="scientific">Kutzneria viridogrisea</name>
    <dbReference type="NCBI Taxonomy" id="47990"/>
    <lineage>
        <taxon>Bacteria</taxon>
        <taxon>Bacillati</taxon>
        <taxon>Actinomycetota</taxon>
        <taxon>Actinomycetes</taxon>
        <taxon>Pseudonocardiales</taxon>
        <taxon>Pseudonocardiaceae</taxon>
        <taxon>Kutzneria</taxon>
    </lineage>
</organism>
<dbReference type="EMBL" id="JACJID010000004">
    <property type="protein sequence ID" value="MBA8928862.1"/>
    <property type="molecule type" value="Genomic_DNA"/>
</dbReference>
<dbReference type="Proteomes" id="UP000517916">
    <property type="component" value="Unassembled WGS sequence"/>
</dbReference>